<evidence type="ECO:0000313" key="3">
    <source>
        <dbReference type="EMBL" id="TCL76518.1"/>
    </source>
</evidence>
<dbReference type="PROSITE" id="PS50966">
    <property type="entry name" value="ZF_SWIM"/>
    <property type="match status" value="1"/>
</dbReference>
<protein>
    <submittedName>
        <fullName evidence="3">Putative Zn finger protein</fullName>
    </submittedName>
</protein>
<dbReference type="EMBL" id="SLUN01000002">
    <property type="protein sequence ID" value="TCL76518.1"/>
    <property type="molecule type" value="Genomic_DNA"/>
</dbReference>
<gene>
    <name evidence="3" type="ORF">EDC14_1002277</name>
</gene>
<evidence type="ECO:0000313" key="4">
    <source>
        <dbReference type="Proteomes" id="UP000295008"/>
    </source>
</evidence>
<feature type="domain" description="SWIM-type" evidence="2">
    <location>
        <begin position="53"/>
        <end position="87"/>
    </location>
</feature>
<name>A0A4R1SAN9_HYDET</name>
<dbReference type="InterPro" id="IPR007527">
    <property type="entry name" value="Znf_SWIM"/>
</dbReference>
<keyword evidence="1" id="KW-0862">Zinc</keyword>
<sequence>MDWSSFSKTDLELLTTPEILNRGLTYLGAGHVLQTFRFGTVLAGKIAGTAAFYKARLWLSEGGPRGECSCPYGGFCKHLAALALAWLEAPERFVDLRPRLDDLLEHRERAALFLTRLATLDPAGFAEFWPDRDASPAFAESRALMNLVRTAFSYPQFTMDGARQLWAKLEHLSGLIGERLRAGDSEALGPLLELLDGMIATLKTGKYPVLEAGFRELLQLVAELAPTLSAIAGLALVRRLFGYSCDPELWEYQDALRAAIRAYLGQNGQAAAFLPELAGAAVAGDFLRLVAVYELLATCPDEPGYRELHHRVAGELQGMESGRLWLIDRLLEGDPDQAFRIARAGLREAGDGPSRMAFRERLIRIHLARGEPKQAAVLSFAQFGEAPDYHEYLRLKMILEPLPGAWADAWRRLAKFLAERGMTELLMQCAAHEGDAALLTEHWTGLSNDPDLALKLAEEFSAAFRAELSIFYPPLFRVLADRGEPLAWKAAIRILGLYKKHCLASGQEDQWRTFRDSIVAEYPNDRRFSKGGVFS</sequence>
<dbReference type="AlphaFoldDB" id="A0A4R1SAN9"/>
<proteinExistence type="predicted"/>
<evidence type="ECO:0000259" key="2">
    <source>
        <dbReference type="PROSITE" id="PS50966"/>
    </source>
</evidence>
<dbReference type="Pfam" id="PF04434">
    <property type="entry name" value="SWIM"/>
    <property type="match status" value="1"/>
</dbReference>
<reference evidence="3 4" key="1">
    <citation type="submission" date="2019-03" db="EMBL/GenBank/DDBJ databases">
        <title>Genomic Encyclopedia of Type Strains, Phase IV (KMG-IV): sequencing the most valuable type-strain genomes for metagenomic binning, comparative biology and taxonomic classification.</title>
        <authorList>
            <person name="Goeker M."/>
        </authorList>
    </citation>
    <scope>NUCLEOTIDE SEQUENCE [LARGE SCALE GENOMIC DNA]</scope>
    <source>
        <strain evidence="3 4">LX-B</strain>
    </source>
</reference>
<evidence type="ECO:0000256" key="1">
    <source>
        <dbReference type="PROSITE-ProRule" id="PRU00325"/>
    </source>
</evidence>
<dbReference type="OrthoDB" id="7593573at2"/>
<comment type="caution">
    <text evidence="3">The sequence shown here is derived from an EMBL/GenBank/DDBJ whole genome shotgun (WGS) entry which is preliminary data.</text>
</comment>
<dbReference type="RefSeq" id="WP_132012689.1">
    <property type="nucleotide sequence ID" value="NZ_SLUN01000002.1"/>
</dbReference>
<keyword evidence="1" id="KW-0863">Zinc-finger</keyword>
<accession>A0A4R1SAN9</accession>
<keyword evidence="1" id="KW-0479">Metal-binding</keyword>
<dbReference type="GO" id="GO:0008270">
    <property type="term" value="F:zinc ion binding"/>
    <property type="evidence" value="ECO:0007669"/>
    <property type="project" value="UniProtKB-KW"/>
</dbReference>
<dbReference type="Proteomes" id="UP000295008">
    <property type="component" value="Unassembled WGS sequence"/>
</dbReference>
<keyword evidence="4" id="KW-1185">Reference proteome</keyword>
<organism evidence="3 4">
    <name type="scientific">Hydrogenispora ethanolica</name>
    <dbReference type="NCBI Taxonomy" id="1082276"/>
    <lineage>
        <taxon>Bacteria</taxon>
        <taxon>Bacillati</taxon>
        <taxon>Bacillota</taxon>
        <taxon>Hydrogenispora</taxon>
    </lineage>
</organism>